<keyword evidence="2" id="KW-0808">Transferase</keyword>
<keyword evidence="2" id="KW-0418">Kinase</keyword>
<protein>
    <recommendedName>
        <fullName evidence="8">Wall-associated receptor kinase C-terminal domain-containing protein</fullName>
    </recommendedName>
</protein>
<gene>
    <name evidence="9" type="ORF">CQW23_25401</name>
</gene>
<keyword evidence="7" id="KW-0325">Glycoprotein</keyword>
<evidence type="ECO:0000256" key="7">
    <source>
        <dbReference type="ARBA" id="ARBA00023180"/>
    </source>
</evidence>
<keyword evidence="2" id="KW-0723">Serine/threonine-protein kinase</keyword>
<keyword evidence="4" id="KW-0732">Signal</keyword>
<dbReference type="OrthoDB" id="986097at2759"/>
<feature type="domain" description="Wall-associated receptor kinase C-terminal" evidence="8">
    <location>
        <begin position="185"/>
        <end position="253"/>
    </location>
</feature>
<keyword evidence="10" id="KW-1185">Reference proteome</keyword>
<evidence type="ECO:0000313" key="9">
    <source>
        <dbReference type="EMBL" id="PHT33601.1"/>
    </source>
</evidence>
<dbReference type="PANTHER" id="PTHR27009">
    <property type="entry name" value="RUST RESISTANCE KINASE LR10-RELATED"/>
    <property type="match status" value="1"/>
</dbReference>
<reference evidence="9 10" key="1">
    <citation type="journal article" date="2017" name="Genome Biol.">
        <title>New reference genome sequences of hot pepper reveal the massive evolution of plant disease-resistance genes by retroduplication.</title>
        <authorList>
            <person name="Kim S."/>
            <person name="Park J."/>
            <person name="Yeom S.I."/>
            <person name="Kim Y.M."/>
            <person name="Seo E."/>
            <person name="Kim K.T."/>
            <person name="Kim M.S."/>
            <person name="Lee J.M."/>
            <person name="Cheong K."/>
            <person name="Shin H.S."/>
            <person name="Kim S.B."/>
            <person name="Han K."/>
            <person name="Lee J."/>
            <person name="Park M."/>
            <person name="Lee H.A."/>
            <person name="Lee H.Y."/>
            <person name="Lee Y."/>
            <person name="Oh S."/>
            <person name="Lee J.H."/>
            <person name="Choi E."/>
            <person name="Choi E."/>
            <person name="Lee S.E."/>
            <person name="Jeon J."/>
            <person name="Kim H."/>
            <person name="Choi G."/>
            <person name="Song H."/>
            <person name="Lee J."/>
            <person name="Lee S.C."/>
            <person name="Kwon J.K."/>
            <person name="Lee H.Y."/>
            <person name="Koo N."/>
            <person name="Hong Y."/>
            <person name="Kim R.W."/>
            <person name="Kang W.H."/>
            <person name="Huh J.H."/>
            <person name="Kang B.C."/>
            <person name="Yang T.J."/>
            <person name="Lee Y.H."/>
            <person name="Bennetzen J.L."/>
            <person name="Choi D."/>
        </authorList>
    </citation>
    <scope>NUCLEOTIDE SEQUENCE [LARGE SCALE GENOMIC DNA]</scope>
    <source>
        <strain evidence="10">cv. PBC81</strain>
    </source>
</reference>
<proteinExistence type="predicted"/>
<keyword evidence="5" id="KW-1133">Transmembrane helix</keyword>
<accession>A0A2G2VKS0</accession>
<keyword evidence="3" id="KW-0812">Transmembrane</keyword>
<evidence type="ECO:0000256" key="3">
    <source>
        <dbReference type="ARBA" id="ARBA00022692"/>
    </source>
</evidence>
<keyword evidence="6" id="KW-0472">Membrane</keyword>
<dbReference type="GO" id="GO:0004674">
    <property type="term" value="F:protein serine/threonine kinase activity"/>
    <property type="evidence" value="ECO:0007669"/>
    <property type="project" value="UniProtKB-KW"/>
</dbReference>
<evidence type="ECO:0000256" key="5">
    <source>
        <dbReference type="ARBA" id="ARBA00022989"/>
    </source>
</evidence>
<dbReference type="AlphaFoldDB" id="A0A2G2VKS0"/>
<dbReference type="InterPro" id="IPR032872">
    <property type="entry name" value="WAK_assoc_C"/>
</dbReference>
<dbReference type="Proteomes" id="UP000224567">
    <property type="component" value="Unassembled WGS sequence"/>
</dbReference>
<evidence type="ECO:0000313" key="10">
    <source>
        <dbReference type="Proteomes" id="UP000224567"/>
    </source>
</evidence>
<dbReference type="STRING" id="33114.A0A2G2VKS0"/>
<comment type="caution">
    <text evidence="9">The sequence shown here is derived from an EMBL/GenBank/DDBJ whole genome shotgun (WGS) entry which is preliminary data.</text>
</comment>
<evidence type="ECO:0000259" key="8">
    <source>
        <dbReference type="Pfam" id="PF14380"/>
    </source>
</evidence>
<dbReference type="GO" id="GO:0016020">
    <property type="term" value="C:membrane"/>
    <property type="evidence" value="ECO:0007669"/>
    <property type="project" value="UniProtKB-SubCell"/>
</dbReference>
<evidence type="ECO:0000256" key="2">
    <source>
        <dbReference type="ARBA" id="ARBA00022527"/>
    </source>
</evidence>
<evidence type="ECO:0000256" key="1">
    <source>
        <dbReference type="ARBA" id="ARBA00004479"/>
    </source>
</evidence>
<organism evidence="9 10">
    <name type="scientific">Capsicum baccatum</name>
    <name type="common">Peruvian pepper</name>
    <dbReference type="NCBI Taxonomy" id="33114"/>
    <lineage>
        <taxon>Eukaryota</taxon>
        <taxon>Viridiplantae</taxon>
        <taxon>Streptophyta</taxon>
        <taxon>Embryophyta</taxon>
        <taxon>Tracheophyta</taxon>
        <taxon>Spermatophyta</taxon>
        <taxon>Magnoliopsida</taxon>
        <taxon>eudicotyledons</taxon>
        <taxon>Gunneridae</taxon>
        <taxon>Pentapetalae</taxon>
        <taxon>asterids</taxon>
        <taxon>lamiids</taxon>
        <taxon>Solanales</taxon>
        <taxon>Solanaceae</taxon>
        <taxon>Solanoideae</taxon>
        <taxon>Capsiceae</taxon>
        <taxon>Capsicum</taxon>
    </lineage>
</organism>
<dbReference type="Pfam" id="PF14380">
    <property type="entry name" value="WAK_assoc"/>
    <property type="match status" value="1"/>
</dbReference>
<dbReference type="InterPro" id="IPR045874">
    <property type="entry name" value="LRK10/LRL21-25-like"/>
</dbReference>
<evidence type="ECO:0000256" key="6">
    <source>
        <dbReference type="ARBA" id="ARBA00023136"/>
    </source>
</evidence>
<reference evidence="10" key="2">
    <citation type="journal article" date="2017" name="J. Anim. Genet.">
        <title>Multiple reference genome sequences of hot pepper reveal the massive evolution of plant disease resistance genes by retroduplication.</title>
        <authorList>
            <person name="Kim S."/>
            <person name="Park J."/>
            <person name="Yeom S.-I."/>
            <person name="Kim Y.-M."/>
            <person name="Seo E."/>
            <person name="Kim K.-T."/>
            <person name="Kim M.-S."/>
            <person name="Lee J.M."/>
            <person name="Cheong K."/>
            <person name="Shin H.-S."/>
            <person name="Kim S.-B."/>
            <person name="Han K."/>
            <person name="Lee J."/>
            <person name="Park M."/>
            <person name="Lee H.-A."/>
            <person name="Lee H.-Y."/>
            <person name="Lee Y."/>
            <person name="Oh S."/>
            <person name="Lee J.H."/>
            <person name="Choi E."/>
            <person name="Choi E."/>
            <person name="Lee S.E."/>
            <person name="Jeon J."/>
            <person name="Kim H."/>
            <person name="Choi G."/>
            <person name="Song H."/>
            <person name="Lee J."/>
            <person name="Lee S.-C."/>
            <person name="Kwon J.-K."/>
            <person name="Lee H.-Y."/>
            <person name="Koo N."/>
            <person name="Hong Y."/>
            <person name="Kim R.W."/>
            <person name="Kang W.-H."/>
            <person name="Huh J.H."/>
            <person name="Kang B.-C."/>
            <person name="Yang T.-J."/>
            <person name="Lee Y.-H."/>
            <person name="Bennetzen J.L."/>
            <person name="Choi D."/>
        </authorList>
    </citation>
    <scope>NUCLEOTIDE SEQUENCE [LARGE SCALE GENOMIC DNA]</scope>
    <source>
        <strain evidence="10">cv. PBC81</strain>
    </source>
</reference>
<sequence length="319" mass="35691">MMVLDMVGGRKNVDAAADRTSEIYFPHWLSQRIEQDEELQIIGIMNEEEKEYAKKMVMVSLCCIQTDPSNRPSMTKVVEMLEGNLDSMQIPPKPYLYSSSRTELILTKGQFGALKLQLCAVPGEDDNEFEDVNIVKPNDFYQNRDSEAGANCDKTLEEVFDSENFQSYVCGSIILYYNISSDVYVAADRPSSCSIMQLPVTQNSVAKSNSSGLFYQLSDRFTLSRTVSEECNACYYRGGMCQTKNGTKEFYCHNTYRVAVDGINAEESWARSEGPGHRRNMKVIVAALKSLFLLIESDVLGLGEFATCLFSCSLFGATA</sequence>
<comment type="subcellular location">
    <subcellularLocation>
        <location evidence="1">Membrane</location>
        <topology evidence="1">Single-pass type I membrane protein</topology>
    </subcellularLocation>
</comment>
<dbReference type="Gene3D" id="1.10.510.10">
    <property type="entry name" value="Transferase(Phosphotransferase) domain 1"/>
    <property type="match status" value="1"/>
</dbReference>
<name>A0A2G2VKS0_CAPBA</name>
<evidence type="ECO:0000256" key="4">
    <source>
        <dbReference type="ARBA" id="ARBA00022729"/>
    </source>
</evidence>
<dbReference type="EMBL" id="MLFT02000011">
    <property type="protein sequence ID" value="PHT33601.1"/>
    <property type="molecule type" value="Genomic_DNA"/>
</dbReference>